<proteinExistence type="predicted"/>
<gene>
    <name evidence="1" type="ORF">GCM10007925_05640</name>
</gene>
<sequence length="230" mass="23954">MTVVTKLRLCIGAALALAGCSEGRLAVPSELHGTTEALPISGMGIGERGSFRFAGGEGRFTRGAERLALFDEALVRHSGGGSFRYVSGGGVLEGACHYAEKSITVGIISATTRPFAYECRLGRNGAQAGELRIEEERGTTGAALGKQARHGYVVLDGVRLDIRSIHRMEGGGLATAAPLGYRFEEGGRAVGAVDLNGTTKTVHAPPTARTREAVFAGSLALSVLWDPATL</sequence>
<keyword evidence="2" id="KW-1185">Reference proteome</keyword>
<dbReference type="EMBL" id="BSOO01000004">
    <property type="protein sequence ID" value="GLR46853.1"/>
    <property type="molecule type" value="Genomic_DNA"/>
</dbReference>
<comment type="caution">
    <text evidence="1">The sequence shown here is derived from an EMBL/GenBank/DDBJ whole genome shotgun (WGS) entry which is preliminary data.</text>
</comment>
<evidence type="ECO:0008006" key="3">
    <source>
        <dbReference type="Google" id="ProtNLM"/>
    </source>
</evidence>
<name>A0ABQ5Z259_9SPHN</name>
<protein>
    <recommendedName>
        <fullName evidence="3">Lipoprotein</fullName>
    </recommendedName>
</protein>
<dbReference type="RefSeq" id="WP_156957027.1">
    <property type="nucleotide sequence ID" value="NZ_BSOO01000004.1"/>
</dbReference>
<accession>A0ABQ5Z259</accession>
<dbReference type="Proteomes" id="UP001156703">
    <property type="component" value="Unassembled WGS sequence"/>
</dbReference>
<organism evidence="1 2">
    <name type="scientific">Sphingomonas astaxanthinifaciens DSM 22298</name>
    <dbReference type="NCBI Taxonomy" id="1123267"/>
    <lineage>
        <taxon>Bacteria</taxon>
        <taxon>Pseudomonadati</taxon>
        <taxon>Pseudomonadota</taxon>
        <taxon>Alphaproteobacteria</taxon>
        <taxon>Sphingomonadales</taxon>
        <taxon>Sphingomonadaceae</taxon>
        <taxon>Sphingomonas</taxon>
    </lineage>
</organism>
<evidence type="ECO:0000313" key="2">
    <source>
        <dbReference type="Proteomes" id="UP001156703"/>
    </source>
</evidence>
<dbReference type="PROSITE" id="PS51257">
    <property type="entry name" value="PROKAR_LIPOPROTEIN"/>
    <property type="match status" value="1"/>
</dbReference>
<evidence type="ECO:0000313" key="1">
    <source>
        <dbReference type="EMBL" id="GLR46853.1"/>
    </source>
</evidence>
<reference evidence="2" key="1">
    <citation type="journal article" date="2019" name="Int. J. Syst. Evol. Microbiol.">
        <title>The Global Catalogue of Microorganisms (GCM) 10K type strain sequencing project: providing services to taxonomists for standard genome sequencing and annotation.</title>
        <authorList>
            <consortium name="The Broad Institute Genomics Platform"/>
            <consortium name="The Broad Institute Genome Sequencing Center for Infectious Disease"/>
            <person name="Wu L."/>
            <person name="Ma J."/>
        </authorList>
    </citation>
    <scope>NUCLEOTIDE SEQUENCE [LARGE SCALE GENOMIC DNA]</scope>
    <source>
        <strain evidence="2">NBRC 102146</strain>
    </source>
</reference>